<dbReference type="FunFam" id="3.40.50.970:FF:000004">
    <property type="entry name" value="Transketolase"/>
    <property type="match status" value="1"/>
</dbReference>
<evidence type="ECO:0000256" key="5">
    <source>
        <dbReference type="ARBA" id="ARBA00022723"/>
    </source>
</evidence>
<reference evidence="17 18" key="1">
    <citation type="journal article" date="2020" name="Arch. Microbiol.">
        <title>Bradyrhizobium uaiense sp. nov., a new highly efficient cowpea symbiont.</title>
        <authorList>
            <person name="Cabral Michel D."/>
            <person name="Azarias Guimaraes A."/>
            <person name="Martins da Costa E."/>
            <person name="Soares de Carvalho T."/>
            <person name="Balsanelli E."/>
            <person name="Willems A."/>
            <person name="Maltempi de Souza E."/>
            <person name="de Souza Moreira F.M."/>
        </authorList>
    </citation>
    <scope>NUCLEOTIDE SEQUENCE [LARGE SCALE GENOMIC DNA]</scope>
    <source>
        <strain evidence="17 18">UFLA 03-164</strain>
    </source>
</reference>
<feature type="binding site" evidence="13">
    <location>
        <position position="269"/>
    </location>
    <ligand>
        <name>thiamine diphosphate</name>
        <dbReference type="ChEBI" id="CHEBI:58937"/>
    </ligand>
</feature>
<keyword evidence="7 14" id="KW-0460">Magnesium</keyword>
<feature type="domain" description="Transketolase-like pyrimidine-binding" evidence="16">
    <location>
        <begin position="364"/>
        <end position="535"/>
    </location>
</feature>
<dbReference type="Proteomes" id="UP000468531">
    <property type="component" value="Unassembled WGS sequence"/>
</dbReference>
<feature type="binding site" evidence="14">
    <location>
        <position position="195"/>
    </location>
    <ligand>
        <name>Mg(2+)</name>
        <dbReference type="ChEBI" id="CHEBI:18420"/>
    </ligand>
</feature>
<evidence type="ECO:0000256" key="15">
    <source>
        <dbReference type="PIRSR" id="PIRSR605478-5"/>
    </source>
</evidence>
<comment type="catalytic activity">
    <reaction evidence="9">
        <text>D-sedoheptulose 7-phosphate + D-glyceraldehyde 3-phosphate = aldehydo-D-ribose 5-phosphate + D-xylulose 5-phosphate</text>
        <dbReference type="Rhea" id="RHEA:10508"/>
        <dbReference type="ChEBI" id="CHEBI:57483"/>
        <dbReference type="ChEBI" id="CHEBI:57737"/>
        <dbReference type="ChEBI" id="CHEBI:58273"/>
        <dbReference type="ChEBI" id="CHEBI:59776"/>
        <dbReference type="EC" id="2.2.1.1"/>
    </reaction>
</comment>
<feature type="binding site" evidence="13">
    <location>
        <position position="195"/>
    </location>
    <ligand>
        <name>thiamine diphosphate</name>
        <dbReference type="ChEBI" id="CHEBI:58937"/>
    </ligand>
</feature>
<evidence type="ECO:0000256" key="7">
    <source>
        <dbReference type="ARBA" id="ARBA00022842"/>
    </source>
</evidence>
<dbReference type="InterPro" id="IPR005474">
    <property type="entry name" value="Transketolase_N"/>
</dbReference>
<feature type="binding site" evidence="12">
    <location>
        <position position="367"/>
    </location>
    <ligand>
        <name>substrate</name>
    </ligand>
</feature>
<feature type="binding site" evidence="13">
    <location>
        <position position="166"/>
    </location>
    <ligand>
        <name>thiamine diphosphate</name>
        <dbReference type="ChEBI" id="CHEBI:58937"/>
    </ligand>
</feature>
<dbReference type="SMART" id="SM00861">
    <property type="entry name" value="Transket_pyr"/>
    <property type="match status" value="1"/>
</dbReference>
<accession>A0A6P1BCC8</accession>
<keyword evidence="5 14" id="KW-0479">Metal-binding</keyword>
<evidence type="ECO:0000256" key="10">
    <source>
        <dbReference type="NCBIfam" id="TIGR00232"/>
    </source>
</evidence>
<dbReference type="PANTHER" id="PTHR43522">
    <property type="entry name" value="TRANSKETOLASE"/>
    <property type="match status" value="1"/>
</dbReference>
<evidence type="ECO:0000256" key="3">
    <source>
        <dbReference type="ARBA" id="ARBA00013152"/>
    </source>
</evidence>
<dbReference type="InterPro" id="IPR033247">
    <property type="entry name" value="Transketolase_fam"/>
</dbReference>
<evidence type="ECO:0000256" key="11">
    <source>
        <dbReference type="PIRSR" id="PIRSR605478-1"/>
    </source>
</evidence>
<keyword evidence="4 17" id="KW-0808">Transferase</keyword>
<dbReference type="InterPro" id="IPR055152">
    <property type="entry name" value="Transketolase-like_C_2"/>
</dbReference>
<dbReference type="GO" id="GO:0006098">
    <property type="term" value="P:pentose-phosphate shunt"/>
    <property type="evidence" value="ECO:0007669"/>
    <property type="project" value="TreeGrafter"/>
</dbReference>
<comment type="subunit">
    <text evidence="2">Homodimer.</text>
</comment>
<feature type="site" description="Important for catalytic activity" evidence="15">
    <location>
        <position position="38"/>
    </location>
</feature>
<dbReference type="GO" id="GO:0005829">
    <property type="term" value="C:cytosol"/>
    <property type="evidence" value="ECO:0007669"/>
    <property type="project" value="TreeGrafter"/>
</dbReference>
<dbReference type="FunFam" id="3.40.50.970:FF:000003">
    <property type="entry name" value="Transketolase"/>
    <property type="match status" value="1"/>
</dbReference>
<dbReference type="Gene3D" id="3.40.50.970">
    <property type="match status" value="2"/>
</dbReference>
<feature type="binding site" evidence="12">
    <location>
        <position position="269"/>
    </location>
    <ligand>
        <name>substrate</name>
    </ligand>
</feature>
<feature type="binding site" evidence="13">
    <location>
        <position position="447"/>
    </location>
    <ligand>
        <name>thiamine diphosphate</name>
        <dbReference type="ChEBI" id="CHEBI:58937"/>
    </ligand>
</feature>
<dbReference type="RefSeq" id="WP_163152613.1">
    <property type="nucleotide sequence ID" value="NZ_VKHP01000023.1"/>
</dbReference>
<dbReference type="Pfam" id="PF22613">
    <property type="entry name" value="Transketolase_C_1"/>
    <property type="match status" value="1"/>
</dbReference>
<evidence type="ECO:0000256" key="1">
    <source>
        <dbReference type="ARBA" id="ARBA00007131"/>
    </source>
</evidence>
<feature type="binding site" evidence="12">
    <location>
        <position position="479"/>
    </location>
    <ligand>
        <name>substrate</name>
    </ligand>
</feature>
<feature type="binding site" evidence="12">
    <location>
        <position position="38"/>
    </location>
    <ligand>
        <name>substrate</name>
    </ligand>
</feature>
<feature type="binding site" evidence="14">
    <location>
        <position position="165"/>
    </location>
    <ligand>
        <name>Mg(2+)</name>
        <dbReference type="ChEBI" id="CHEBI:18420"/>
    </ligand>
</feature>
<keyword evidence="18" id="KW-1185">Reference proteome</keyword>
<feature type="binding site" evidence="12">
    <location>
        <position position="471"/>
    </location>
    <ligand>
        <name>substrate</name>
    </ligand>
</feature>
<dbReference type="InterPro" id="IPR005475">
    <property type="entry name" value="Transketolase-like_Pyr-bd"/>
</dbReference>
<dbReference type="Pfam" id="PF02779">
    <property type="entry name" value="Transket_pyr"/>
    <property type="match status" value="1"/>
</dbReference>
<proteinExistence type="inferred from homology"/>
<evidence type="ECO:0000256" key="2">
    <source>
        <dbReference type="ARBA" id="ARBA00011738"/>
    </source>
</evidence>
<feature type="binding site" evidence="13">
    <location>
        <position position="78"/>
    </location>
    <ligand>
        <name>thiamine diphosphate</name>
        <dbReference type="ChEBI" id="CHEBI:58937"/>
    </ligand>
</feature>
<feature type="binding site" evidence="12">
    <location>
        <position position="483"/>
    </location>
    <ligand>
        <name>substrate</name>
    </ligand>
</feature>
<evidence type="ECO:0000313" key="17">
    <source>
        <dbReference type="EMBL" id="NEU95929.1"/>
    </source>
</evidence>
<dbReference type="EMBL" id="VKHP01000023">
    <property type="protein sequence ID" value="NEU95929.1"/>
    <property type="molecule type" value="Genomic_DNA"/>
</dbReference>
<dbReference type="SUPFAM" id="SSF52922">
    <property type="entry name" value="TK C-terminal domain-like"/>
    <property type="match status" value="1"/>
</dbReference>
<comment type="caution">
    <text evidence="17">The sequence shown here is derived from an EMBL/GenBank/DDBJ whole genome shotgun (WGS) entry which is preliminary data.</text>
</comment>
<organism evidence="17 18">
    <name type="scientific">Bradyrhizobium uaiense</name>
    <dbReference type="NCBI Taxonomy" id="2594946"/>
    <lineage>
        <taxon>Bacteria</taxon>
        <taxon>Pseudomonadati</taxon>
        <taxon>Pseudomonadota</taxon>
        <taxon>Alphaproteobacteria</taxon>
        <taxon>Hyphomicrobiales</taxon>
        <taxon>Nitrobacteraceae</taxon>
        <taxon>Bradyrhizobium</taxon>
    </lineage>
</organism>
<dbReference type="CDD" id="cd02012">
    <property type="entry name" value="TPP_TK"/>
    <property type="match status" value="1"/>
</dbReference>
<dbReference type="InterPro" id="IPR029061">
    <property type="entry name" value="THDP-binding"/>
</dbReference>
<name>A0A6P1BCC8_9BRAD</name>
<protein>
    <recommendedName>
        <fullName evidence="3 10">Transketolase</fullName>
        <ecNumber evidence="3 10">2.2.1.1</ecNumber>
    </recommendedName>
</protein>
<feature type="binding site" evidence="12">
    <location>
        <position position="530"/>
    </location>
    <ligand>
        <name>substrate</name>
    </ligand>
</feature>
<dbReference type="InterPro" id="IPR020826">
    <property type="entry name" value="Transketolase_BS"/>
</dbReference>
<dbReference type="GO" id="GO:0046872">
    <property type="term" value="F:metal ion binding"/>
    <property type="evidence" value="ECO:0007669"/>
    <property type="project" value="UniProtKB-KW"/>
</dbReference>
<evidence type="ECO:0000259" key="16">
    <source>
        <dbReference type="SMART" id="SM00861"/>
    </source>
</evidence>
<evidence type="ECO:0000256" key="9">
    <source>
        <dbReference type="ARBA" id="ARBA00049473"/>
    </source>
</evidence>
<comment type="cofactor">
    <cofactor evidence="14">
        <name>Mg(2+)</name>
        <dbReference type="ChEBI" id="CHEBI:18420"/>
    </cofactor>
    <text evidence="14">Binds 1 Mg(2+) ion per subunit. Can also utilize other divalent metal cations, such as Ca(2+), Mn(2+) and Co(2+).</text>
</comment>
<keyword evidence="8 13" id="KW-0786">Thiamine pyrophosphate</keyword>
<dbReference type="GO" id="GO:0004802">
    <property type="term" value="F:transketolase activity"/>
    <property type="evidence" value="ECO:0007669"/>
    <property type="project" value="UniProtKB-UniRule"/>
</dbReference>
<feature type="binding site" evidence="12">
    <location>
        <position position="394"/>
    </location>
    <ligand>
        <name>substrate</name>
    </ligand>
</feature>
<comment type="similarity">
    <text evidence="1">Belongs to the transketolase family.</text>
</comment>
<evidence type="ECO:0000256" key="6">
    <source>
        <dbReference type="ARBA" id="ARBA00022837"/>
    </source>
</evidence>
<evidence type="ECO:0000256" key="13">
    <source>
        <dbReference type="PIRSR" id="PIRSR605478-3"/>
    </source>
</evidence>
<feature type="binding site" evidence="13">
    <location>
        <begin position="127"/>
        <end position="129"/>
    </location>
    <ligand>
        <name>thiamine diphosphate</name>
        <dbReference type="ChEBI" id="CHEBI:58937"/>
    </ligand>
</feature>
<dbReference type="NCBIfam" id="TIGR00232">
    <property type="entry name" value="tktlase_bact"/>
    <property type="match status" value="1"/>
</dbReference>
<evidence type="ECO:0000256" key="8">
    <source>
        <dbReference type="ARBA" id="ARBA00023052"/>
    </source>
</evidence>
<dbReference type="Gene3D" id="3.40.50.920">
    <property type="match status" value="1"/>
</dbReference>
<dbReference type="PANTHER" id="PTHR43522:SF2">
    <property type="entry name" value="TRANSKETOLASE 1-RELATED"/>
    <property type="match status" value="1"/>
</dbReference>
<feature type="site" description="Important for catalytic activity" evidence="15">
    <location>
        <position position="269"/>
    </location>
</feature>
<comment type="cofactor">
    <cofactor evidence="13">
        <name>thiamine diphosphate</name>
        <dbReference type="ChEBI" id="CHEBI:58937"/>
    </cofactor>
    <text evidence="13">Binds 1 thiamine pyrophosphate per subunit. During the reaction, the substrate forms a covalent intermediate with the cofactor.</text>
</comment>
<feature type="active site" description="Proton donor" evidence="11">
    <location>
        <position position="421"/>
    </location>
</feature>
<dbReference type="SUPFAM" id="SSF52518">
    <property type="entry name" value="Thiamin diphosphate-binding fold (THDP-binding)"/>
    <property type="match status" value="2"/>
</dbReference>
<feature type="binding site" evidence="14">
    <location>
        <position position="197"/>
    </location>
    <ligand>
        <name>Mg(2+)</name>
        <dbReference type="ChEBI" id="CHEBI:18420"/>
    </ligand>
</feature>
<dbReference type="CDD" id="cd07033">
    <property type="entry name" value="TPP_PYR_DXS_TK_like"/>
    <property type="match status" value="1"/>
</dbReference>
<dbReference type="AlphaFoldDB" id="A0A6P1BCC8"/>
<evidence type="ECO:0000256" key="12">
    <source>
        <dbReference type="PIRSR" id="PIRSR605478-2"/>
    </source>
</evidence>
<dbReference type="Pfam" id="PF00456">
    <property type="entry name" value="Transketolase_N"/>
    <property type="match status" value="1"/>
</dbReference>
<dbReference type="InterPro" id="IPR009014">
    <property type="entry name" value="Transketo_C/PFOR_II"/>
</dbReference>
<evidence type="ECO:0000256" key="14">
    <source>
        <dbReference type="PIRSR" id="PIRSR605478-4"/>
    </source>
</evidence>
<dbReference type="EC" id="2.2.1.1" evidence="3 10"/>
<sequence length="674" mass="72177">MTTALASVTSRPDVAHDEMANAIRFLAIDAVEQAKAGHPGMPMGMADVATVLFTDFLKFDPADPAWPDRDRFVLSAGHGSMLLYALLYLTGYESMTLDQLKAFRQWGSQTPGHPEYGHTPGVETTTGPLGQGVATAVGMALAERLMNARFGDDLVDHYTYVIAGDGCLMEGLSQEAISLAGHLRLNRLIVLFDDNRISIDGATSLSCSDDQAARFAASGWNVCRIDGHDPQAISAAIRQARSSDRPSLIACRTVIGFGAPNRQGSEKVHGAPLGADEVAKTRSALRWPYPAFEIPDVVLAEWRELGGRGRDARRAWIERSRVACKADKGERSPFHDALNRKLPCTYTKAMAALVERFATERPKLATRQASQQVIDVIAEALPNLLGGSADLTHSNLTQAKSQVSVRPETLDGSYIHYGIREHGMAAAMNGIALHGGLIPYGGTFLSFADYSRPAIRLAALMGIRVIHVMTHDSIGLGEDGPTHQPVEHLAALRAIPNVLVFRPADAVETAEAWDCALKAESSPSILCLSRQALPTVRTDIKDNQVALGAYVLVEPAFARDVTLIATGSEVAIALEAAKLLAEDGVQAAVVSAPCFDLFRQQPRDYRTKVLGSAPRVGVEAAVEGDWARWLGEAGAFVGMTGFGASAPADVLYREFGITPAAVAAAAKQLIQRAN</sequence>
<evidence type="ECO:0000256" key="4">
    <source>
        <dbReference type="ARBA" id="ARBA00022679"/>
    </source>
</evidence>
<keyword evidence="6" id="KW-0106">Calcium</keyword>
<dbReference type="PROSITE" id="PS00802">
    <property type="entry name" value="TRANSKETOLASE_2"/>
    <property type="match status" value="1"/>
</dbReference>
<dbReference type="InterPro" id="IPR005478">
    <property type="entry name" value="Transketolase_bac-like"/>
</dbReference>
<evidence type="ECO:0000313" key="18">
    <source>
        <dbReference type="Proteomes" id="UP000468531"/>
    </source>
</evidence>
<gene>
    <name evidence="17" type="primary">tkt</name>
    <name evidence="17" type="ORF">FNJ47_08830</name>
</gene>